<feature type="compositionally biased region" description="Basic residues" evidence="4">
    <location>
        <begin position="1146"/>
        <end position="1159"/>
    </location>
</feature>
<evidence type="ECO:0000256" key="1">
    <source>
        <dbReference type="ARBA" id="ARBA00004123"/>
    </source>
</evidence>
<dbReference type="PANTHER" id="PTHR13213">
    <property type="entry name" value="MYB-BINDING PROTEIN 1A FAMILY MEMBER"/>
    <property type="match status" value="1"/>
</dbReference>
<feature type="region of interest" description="Disordered" evidence="4">
    <location>
        <begin position="703"/>
        <end position="726"/>
    </location>
</feature>
<dbReference type="Proteomes" id="UP001497382">
    <property type="component" value="Unassembled WGS sequence"/>
</dbReference>
<comment type="subcellular location">
    <subcellularLocation>
        <location evidence="1">Nucleus</location>
    </subcellularLocation>
</comment>
<feature type="region of interest" description="Disordered" evidence="4">
    <location>
        <begin position="1112"/>
        <end position="1175"/>
    </location>
</feature>
<dbReference type="GO" id="GO:0043565">
    <property type="term" value="F:sequence-specific DNA binding"/>
    <property type="evidence" value="ECO:0007669"/>
    <property type="project" value="TreeGrafter"/>
</dbReference>
<comment type="caution">
    <text evidence="5">The sequence shown here is derived from an EMBL/GenBank/DDBJ whole genome shotgun (WGS) entry which is preliminary data.</text>
</comment>
<dbReference type="InterPro" id="IPR007015">
    <property type="entry name" value="DNA_pol_V/MYBBP1A"/>
</dbReference>
<gene>
    <name evidence="5" type="ORF">LARSCL_LOCUS14726</name>
</gene>
<sequence>MARFPLIGNEILKEPSFMQLPVPDGLEKAPKNIDKNILDLLWKLTDNKSKSRMHACADILYTLQRKQSEAKNINEPTKDLQYCLERLVRGLASSRDSARLGFSLMLTEILKKMNVEIEDILELVKQHLSVSSALERKDAIFGQLFACVSIVRSGKLANHSHLSFVVTMLHDLWQGKSYVLKACYEILTDLFSQISEETFAENVWPHLKEKLAFGWEKSSADLIWPLFLSIRMFPNAVTPKFLKKKWSTEDIFSSENFEHIKKILRQTTSCLPVLHPLCCEILKLCALRKDGKELWKSLIDDNLFETDQTEKAFVGFEMAKKALQENNKKKIIKYVLSPKFCTMFTKSLLNTKHPMNPAATSLGAFLSNFVKETKDPDIQIIILKVFLNSSAPPEQIFKKKEVTAIVQNLMPDAVKAYCDLLKSIAISSTESDEEDQSAYHRRSQAVLQIGSLVSHPAVISDVDWRLDVVKFLFLHSFFKLHTPTEDILHCEASCADIDAKVQGIFKNSFFKALNSLCHRTEQNATPVEQFLQHLLLFTEYAEKLLAATDFVTPLFALDKVQESWQQMKSSVHKLTKQNKKDGKVNESNTFQTLFLELAFHLFQDPEFISGVLEELHVCCKKALHDRKLSEGGEIPDEPSWVSVVVDILLSLLSRNSNHLRCVVTTVFPLLCPFITKEALQLILDVINPAQTDEPMMVDEEVESDVAFESGSSSGDESDLEEDNDAKIDDKFRAEVKEALGPAAEESDAESVVLSDTEMFKLDGALGKAFKKRIQGGNTQQNEEKTLLDFRVRCLDLIAIYLKSEPSMDLVLHCIQPVLSAYEDGHKGKQYVHLLHKAVSTLQALEKIKKFQNSDNVKKSQLKEQLEALVAKCQKETNLTVAQKLYSLCVFMVLCFRKLSLQSPEKKSKTPPYLKIYLSELETFAEGSKTNVFPQFFVSLMEACPDLAFNFIGSLKEYAFNTDIRIYRRTQCLGLLLEAIKFTKGQTSITAEQWLEIESSIIPSAVETLKITLNLPEFKTVYVNELLNVIYSLKCILKEKTNQSILEKTDLLPFLMAMENPKVKKLTNKGKSVRRKIIIALGGKIPSNKKSKSDTVSLDTETTDQLEAAELNGMEQNSEQIEDLNSSDEDVEMNSSNQNDSLDSSKRKLKSKKDKRKKKSKMDNTTVNVSENSVLG</sequence>
<dbReference type="SUPFAM" id="SSF48371">
    <property type="entry name" value="ARM repeat"/>
    <property type="match status" value="1"/>
</dbReference>
<organism evidence="5 6">
    <name type="scientific">Larinioides sclopetarius</name>
    <dbReference type="NCBI Taxonomy" id="280406"/>
    <lineage>
        <taxon>Eukaryota</taxon>
        <taxon>Metazoa</taxon>
        <taxon>Ecdysozoa</taxon>
        <taxon>Arthropoda</taxon>
        <taxon>Chelicerata</taxon>
        <taxon>Arachnida</taxon>
        <taxon>Araneae</taxon>
        <taxon>Araneomorphae</taxon>
        <taxon>Entelegynae</taxon>
        <taxon>Araneoidea</taxon>
        <taxon>Araneidae</taxon>
        <taxon>Larinioides</taxon>
    </lineage>
</organism>
<keyword evidence="3" id="KW-0539">Nucleus</keyword>
<feature type="compositionally biased region" description="Polar residues" evidence="4">
    <location>
        <begin position="1162"/>
        <end position="1175"/>
    </location>
</feature>
<dbReference type="Pfam" id="PF04931">
    <property type="entry name" value="DNA_pol_phi"/>
    <property type="match status" value="1"/>
</dbReference>
<accession>A0AAV2ATU2</accession>
<dbReference type="InterPro" id="IPR016024">
    <property type="entry name" value="ARM-type_fold"/>
</dbReference>
<evidence type="ECO:0008006" key="7">
    <source>
        <dbReference type="Google" id="ProtNLM"/>
    </source>
</evidence>
<dbReference type="GO" id="GO:0003723">
    <property type="term" value="F:RNA binding"/>
    <property type="evidence" value="ECO:0007669"/>
    <property type="project" value="TreeGrafter"/>
</dbReference>
<name>A0AAV2ATU2_9ARAC</name>
<evidence type="ECO:0000313" key="5">
    <source>
        <dbReference type="EMBL" id="CAL1287262.1"/>
    </source>
</evidence>
<keyword evidence="6" id="KW-1185">Reference proteome</keyword>
<evidence type="ECO:0000256" key="3">
    <source>
        <dbReference type="ARBA" id="ARBA00023242"/>
    </source>
</evidence>
<dbReference type="EMBL" id="CAXIEN010000215">
    <property type="protein sequence ID" value="CAL1287262.1"/>
    <property type="molecule type" value="Genomic_DNA"/>
</dbReference>
<evidence type="ECO:0000313" key="6">
    <source>
        <dbReference type="Proteomes" id="UP001497382"/>
    </source>
</evidence>
<evidence type="ECO:0000256" key="4">
    <source>
        <dbReference type="SAM" id="MobiDB-lite"/>
    </source>
</evidence>
<dbReference type="PANTHER" id="PTHR13213:SF2">
    <property type="entry name" value="MYB-BINDING PROTEIN 1A"/>
    <property type="match status" value="1"/>
</dbReference>
<comment type="similarity">
    <text evidence="2">Belongs to the MYBBP1A family.</text>
</comment>
<dbReference type="GO" id="GO:0005730">
    <property type="term" value="C:nucleolus"/>
    <property type="evidence" value="ECO:0007669"/>
    <property type="project" value="InterPro"/>
</dbReference>
<protein>
    <recommendedName>
        <fullName evidence="7">DNA polymerase V</fullName>
    </recommendedName>
</protein>
<reference evidence="5 6" key="1">
    <citation type="submission" date="2024-04" db="EMBL/GenBank/DDBJ databases">
        <authorList>
            <person name="Rising A."/>
            <person name="Reimegard J."/>
            <person name="Sonavane S."/>
            <person name="Akerstrom W."/>
            <person name="Nylinder S."/>
            <person name="Hedman E."/>
            <person name="Kallberg Y."/>
        </authorList>
    </citation>
    <scope>NUCLEOTIDE SEQUENCE [LARGE SCALE GENOMIC DNA]</scope>
</reference>
<dbReference type="AlphaFoldDB" id="A0AAV2ATU2"/>
<feature type="compositionally biased region" description="Acidic residues" evidence="4">
    <location>
        <begin position="1119"/>
        <end position="1131"/>
    </location>
</feature>
<dbReference type="GO" id="GO:0003714">
    <property type="term" value="F:transcription corepressor activity"/>
    <property type="evidence" value="ECO:0007669"/>
    <property type="project" value="TreeGrafter"/>
</dbReference>
<proteinExistence type="inferred from homology"/>
<evidence type="ECO:0000256" key="2">
    <source>
        <dbReference type="ARBA" id="ARBA00006809"/>
    </source>
</evidence>